<protein>
    <submittedName>
        <fullName evidence="1">Uncharacterized protein</fullName>
    </submittedName>
</protein>
<organism evidence="1 2">
    <name type="scientific">Hexamita inflata</name>
    <dbReference type="NCBI Taxonomy" id="28002"/>
    <lineage>
        <taxon>Eukaryota</taxon>
        <taxon>Metamonada</taxon>
        <taxon>Diplomonadida</taxon>
        <taxon>Hexamitidae</taxon>
        <taxon>Hexamitinae</taxon>
        <taxon>Hexamita</taxon>
    </lineage>
</organism>
<comment type="caution">
    <text evidence="1">The sequence shown here is derived from an EMBL/GenBank/DDBJ whole genome shotgun (WGS) entry which is preliminary data.</text>
</comment>
<name>A0ABP1J586_9EUKA</name>
<accession>A0ABP1J586</accession>
<evidence type="ECO:0000313" key="1">
    <source>
        <dbReference type="EMBL" id="CAL6030202.1"/>
    </source>
</evidence>
<evidence type="ECO:0000313" key="2">
    <source>
        <dbReference type="Proteomes" id="UP001642409"/>
    </source>
</evidence>
<proteinExistence type="predicted"/>
<dbReference type="Proteomes" id="UP001642409">
    <property type="component" value="Unassembled WGS sequence"/>
</dbReference>
<keyword evidence="2" id="KW-1185">Reference proteome</keyword>
<gene>
    <name evidence="1" type="ORF">HINF_LOCUS33079</name>
</gene>
<sequence length="961" mass="113183">MSSYDFSSNYTATKTLDSLIIQKDAYKYIIPCENITAFTIFDKIITIISEQKALIYDAELGCLINKFEIEGYFYQFVYDSNLSYMIYKIPKPNGYKLCSVKGDNYYFAVDMINPEFELLNGIIYSRSQNIISQSYSIFDQTISLHTLQLTKSVDFFFKYQNKLIFNTFQSYEDGVCIEDNNSYLQFKSQNYYLNHEAATPQQIRECFAANLLMLPQSIHSIKQNFTPSSEEMQNMYGQQLIKYQNVIEIQIAQYKQKYQIEAQNIIGFMQIFPKTLLLAVQNDLNVKITSLQQNSEMIEISEIQKCREVQFSFNRTKNMQYKLSDLIICAIHENSTFYSNGKQFQVNGKIKQFYVNENQISFITQNTVGFIFNQQVQYQYPSIVISSCVPIENCFLFLSVSRLDLIIYQDGEICQYSENIEKYRANHVNFQDNHVVLSGLQSFQLSTPISYLIQLFNALVHFHSREKISLILQNITVSNIYCSLFIKHLDTRSDRNQLLKQFILSFPNNSQLIIYGLDHLQDSQFLSQFLFYFQTQPAQEQLQLFCKVVQKIGRKFEHLQFKSQRSAEYFDFRFINELLFRSLSNIPLFILMMKHLNVSDYEIVKQLDLHKNQLMQTYTESDVSFIHKQALQGFSSTSLGQILLIFQIFGIKSDKIKKMEVKKEYRLQKDQINELKSMAFKKQTIEYSPVEMNNNFFVYEEKQNNPHLIENKNEQNIENENETNFKVIKQEEWDEKVEDKKLAKVKKIKIKDKEDIKKETKSKDEKTEQIMQVNLSKQDKTKPNIEQELKEEQIQQVQNEPVPLAQEETHKHVFLKVSQNTCNNSSECKEVEQNNVKEQIELVQKQQQPQANELPNNLSNMSIDYSIKSVLKSPQTKYLDKLELSNTFDSDCFDFVKHNQQYKFIVQKQYAEKIAEINRNVPIFAEKKFNSPKRIQMVVEKTYKFSPKKKLLDSSIVQKRK</sequence>
<dbReference type="EMBL" id="CAXDID020000114">
    <property type="protein sequence ID" value="CAL6030202.1"/>
    <property type="molecule type" value="Genomic_DNA"/>
</dbReference>
<reference evidence="1 2" key="1">
    <citation type="submission" date="2024-07" db="EMBL/GenBank/DDBJ databases">
        <authorList>
            <person name="Akdeniz Z."/>
        </authorList>
    </citation>
    <scope>NUCLEOTIDE SEQUENCE [LARGE SCALE GENOMIC DNA]</scope>
</reference>